<dbReference type="Proteomes" id="UP000663832">
    <property type="component" value="Unassembled WGS sequence"/>
</dbReference>
<evidence type="ECO:0000256" key="1">
    <source>
        <dbReference type="ARBA" id="ARBA00010240"/>
    </source>
</evidence>
<dbReference type="EMBL" id="CAJNOM010000309">
    <property type="protein sequence ID" value="CAF1344028.1"/>
    <property type="molecule type" value="Genomic_DNA"/>
</dbReference>
<dbReference type="SUPFAM" id="SSF52151">
    <property type="entry name" value="FabD/lysophospholipase-like"/>
    <property type="match status" value="1"/>
</dbReference>
<evidence type="ECO:0000256" key="3">
    <source>
        <dbReference type="PROSITE-ProRule" id="PRU01161"/>
    </source>
</evidence>
<dbReference type="PANTHER" id="PTHR32176">
    <property type="entry name" value="XYLOSE ISOMERASE"/>
    <property type="match status" value="1"/>
</dbReference>
<evidence type="ECO:0000313" key="5">
    <source>
        <dbReference type="EMBL" id="CAF1053467.1"/>
    </source>
</evidence>
<feature type="active site" description="Proton acceptor" evidence="3">
    <location>
        <position position="492"/>
    </location>
</feature>
<protein>
    <recommendedName>
        <fullName evidence="4">PNPLA domain-containing protein</fullName>
    </recommendedName>
</protein>
<evidence type="ECO:0000313" key="6">
    <source>
        <dbReference type="EMBL" id="CAF1344028.1"/>
    </source>
</evidence>
<accession>A0A815GXG5</accession>
<keyword evidence="3" id="KW-0378">Hydrolase</keyword>
<dbReference type="PANTHER" id="PTHR32176:SF92">
    <property type="entry name" value="XYLOSE ISOMERASE"/>
    <property type="match status" value="1"/>
</dbReference>
<keyword evidence="3" id="KW-0442">Lipid degradation</keyword>
<keyword evidence="2 3" id="KW-0443">Lipid metabolism</keyword>
<feature type="domain" description="PNPLA" evidence="4">
    <location>
        <begin position="315"/>
        <end position="505"/>
    </location>
</feature>
<feature type="short sequence motif" description="GXSXG" evidence="3">
    <location>
        <begin position="351"/>
        <end position="355"/>
    </location>
</feature>
<comment type="similarity">
    <text evidence="1">Belongs to the patatin family.</text>
</comment>
<dbReference type="GO" id="GO:0047372">
    <property type="term" value="F:monoacylglycerol lipase activity"/>
    <property type="evidence" value="ECO:0007669"/>
    <property type="project" value="TreeGrafter"/>
</dbReference>
<dbReference type="Proteomes" id="UP000663877">
    <property type="component" value="Unassembled WGS sequence"/>
</dbReference>
<gene>
    <name evidence="5" type="ORF">BJG266_LOCUS18749</name>
    <name evidence="6" type="ORF">QVE165_LOCUS33602</name>
</gene>
<evidence type="ECO:0000313" key="7">
    <source>
        <dbReference type="Proteomes" id="UP000663832"/>
    </source>
</evidence>
<reference evidence="6" key="1">
    <citation type="submission" date="2021-02" db="EMBL/GenBank/DDBJ databases">
        <authorList>
            <person name="Nowell W R."/>
        </authorList>
    </citation>
    <scope>NUCLEOTIDE SEQUENCE</scope>
</reference>
<dbReference type="GO" id="GO:0016042">
    <property type="term" value="P:lipid catabolic process"/>
    <property type="evidence" value="ECO:0007669"/>
    <property type="project" value="UniProtKB-UniRule"/>
</dbReference>
<evidence type="ECO:0000256" key="2">
    <source>
        <dbReference type="ARBA" id="ARBA00023098"/>
    </source>
</evidence>
<dbReference type="InterPro" id="IPR016035">
    <property type="entry name" value="Acyl_Trfase/lysoPLipase"/>
</dbReference>
<evidence type="ECO:0000259" key="4">
    <source>
        <dbReference type="PROSITE" id="PS51635"/>
    </source>
</evidence>
<dbReference type="Gene3D" id="3.40.1090.10">
    <property type="entry name" value="Cytosolic phospholipase A2 catalytic domain"/>
    <property type="match status" value="1"/>
</dbReference>
<dbReference type="GO" id="GO:0004620">
    <property type="term" value="F:phospholipase activity"/>
    <property type="evidence" value="ECO:0007669"/>
    <property type="project" value="TreeGrafter"/>
</dbReference>
<comment type="caution">
    <text evidence="6">The sequence shown here is derived from an EMBL/GenBank/DDBJ whole genome shotgun (WGS) entry which is preliminary data.</text>
</comment>
<dbReference type="CDD" id="cd07199">
    <property type="entry name" value="Pat17_PNPLA8_PNPLA9_like"/>
    <property type="match status" value="1"/>
</dbReference>
<dbReference type="OrthoDB" id="10021675at2759"/>
<feature type="active site" description="Nucleophile" evidence="3">
    <location>
        <position position="353"/>
    </location>
</feature>
<sequence length="629" mass="73083">MDDDDVQIGIQEVPPIRTIDTNFDIPNIRKIKFPDGSLISCEHAIRIDNNNRTQSEVLDTLLSGALQTRGHSLMEDQFFNLNDIELEAMSKKYKIAFQRCTIELDSTTDNYVFSAVYHYQTLPVVYVIDYGREVIALCISSNSYLYNLYRELNNNRNNTAILHFKLACYYEQRAEENDYNLALWQNACYHYAQVLNYKRNTGLIYSATIGNCKCLVQLGKYGCARKKLAKLYHLYGSAQHWLLLAKIQRRTGQNDKAIETIKKCFIYEDNDRKVLMEQKLIKQKDTREQTLSNNALNDREGLTRKTYNELVYNILSIDGGGFRGLIPAIWLAAIERKTKHHCSSMFQMLAGTSTGAIIACGLSMPSALKIEETHYRATDIVELYKNHANEIFIPATRRRLLYRWCTQSSRYSRSGRENLFNRYFKGVLLSNCITDIVVPAVVADRTRTQLFTRYDARLGNIRPPYLVDVLMSTTAAPTYFRPHAYDYSAYIDGGVQMNNPTMAAYSEALRYGYHNKNIFVLSLGTGDYIHNPLQWPTANRNCYFWLRNRKIILKNLFDIAQNNIDYQMSMILNENNYHRWQIWFEDEILLDDYGPETIEILEDYAYTFLEELEGRDDNKRLGVVLDRLD</sequence>
<dbReference type="Pfam" id="PF01734">
    <property type="entry name" value="Patatin"/>
    <property type="match status" value="1"/>
</dbReference>
<keyword evidence="7" id="KW-1185">Reference proteome</keyword>
<name>A0A815GXG5_9BILA</name>
<dbReference type="AlphaFoldDB" id="A0A815GXG5"/>
<proteinExistence type="inferred from homology"/>
<dbReference type="EMBL" id="CAJNOI010000097">
    <property type="protein sequence ID" value="CAF1053467.1"/>
    <property type="molecule type" value="Genomic_DNA"/>
</dbReference>
<dbReference type="PROSITE" id="PS51635">
    <property type="entry name" value="PNPLA"/>
    <property type="match status" value="1"/>
</dbReference>
<dbReference type="InterPro" id="IPR002641">
    <property type="entry name" value="PNPLA_dom"/>
</dbReference>
<feature type="short sequence motif" description="GXGXXG" evidence="3">
    <location>
        <begin position="319"/>
        <end position="324"/>
    </location>
</feature>
<organism evidence="6 7">
    <name type="scientific">Adineta steineri</name>
    <dbReference type="NCBI Taxonomy" id="433720"/>
    <lineage>
        <taxon>Eukaryota</taxon>
        <taxon>Metazoa</taxon>
        <taxon>Spiralia</taxon>
        <taxon>Gnathifera</taxon>
        <taxon>Rotifera</taxon>
        <taxon>Eurotatoria</taxon>
        <taxon>Bdelloidea</taxon>
        <taxon>Adinetida</taxon>
        <taxon>Adinetidae</taxon>
        <taxon>Adineta</taxon>
    </lineage>
</organism>
<feature type="short sequence motif" description="DGA/G" evidence="3">
    <location>
        <begin position="492"/>
        <end position="494"/>
    </location>
</feature>